<evidence type="ECO:0008006" key="5">
    <source>
        <dbReference type="Google" id="ProtNLM"/>
    </source>
</evidence>
<dbReference type="InterPro" id="IPR033579">
    <property type="entry name" value="TMEM128"/>
</dbReference>
<feature type="region of interest" description="Disordered" evidence="1">
    <location>
        <begin position="1"/>
        <end position="23"/>
    </location>
</feature>
<evidence type="ECO:0000313" key="3">
    <source>
        <dbReference type="EMBL" id="GMH78098.1"/>
    </source>
</evidence>
<feature type="transmembrane region" description="Helical" evidence="2">
    <location>
        <begin position="39"/>
        <end position="60"/>
    </location>
</feature>
<organism evidence="3 4">
    <name type="scientific">Triparma strigata</name>
    <dbReference type="NCBI Taxonomy" id="1606541"/>
    <lineage>
        <taxon>Eukaryota</taxon>
        <taxon>Sar</taxon>
        <taxon>Stramenopiles</taxon>
        <taxon>Ochrophyta</taxon>
        <taxon>Bolidophyceae</taxon>
        <taxon>Parmales</taxon>
        <taxon>Triparmaceae</taxon>
        <taxon>Triparma</taxon>
    </lineage>
</organism>
<reference evidence="4" key="1">
    <citation type="journal article" date="2023" name="Commun. Biol.">
        <title>Genome analysis of Parmales, the sister group of diatoms, reveals the evolutionary specialization of diatoms from phago-mixotrophs to photoautotrophs.</title>
        <authorList>
            <person name="Ban H."/>
            <person name="Sato S."/>
            <person name="Yoshikawa S."/>
            <person name="Yamada K."/>
            <person name="Nakamura Y."/>
            <person name="Ichinomiya M."/>
            <person name="Sato N."/>
            <person name="Blanc-Mathieu R."/>
            <person name="Endo H."/>
            <person name="Kuwata A."/>
            <person name="Ogata H."/>
        </authorList>
    </citation>
    <scope>NUCLEOTIDE SEQUENCE [LARGE SCALE GENOMIC DNA]</scope>
    <source>
        <strain evidence="4">NIES 3701</strain>
    </source>
</reference>
<accession>A0A9W7B016</accession>
<evidence type="ECO:0000256" key="2">
    <source>
        <dbReference type="SAM" id="Phobius"/>
    </source>
</evidence>
<keyword evidence="4" id="KW-1185">Reference proteome</keyword>
<dbReference type="EMBL" id="BRXY01000217">
    <property type="protein sequence ID" value="GMH78098.1"/>
    <property type="molecule type" value="Genomic_DNA"/>
</dbReference>
<dbReference type="AlphaFoldDB" id="A0A9W7B016"/>
<feature type="transmembrane region" description="Helical" evidence="2">
    <location>
        <begin position="131"/>
        <end position="153"/>
    </location>
</feature>
<comment type="caution">
    <text evidence="3">The sequence shown here is derived from an EMBL/GenBank/DDBJ whole genome shotgun (WGS) entry which is preliminary data.</text>
</comment>
<dbReference type="InterPro" id="IPR036259">
    <property type="entry name" value="MFS_trans_sf"/>
</dbReference>
<feature type="transmembrane region" description="Helical" evidence="2">
    <location>
        <begin position="107"/>
        <end position="124"/>
    </location>
</feature>
<dbReference type="PANTHER" id="PTHR31134:SF1">
    <property type="entry name" value="TRANSMEMBRANE PROTEIN 128"/>
    <property type="match status" value="1"/>
</dbReference>
<protein>
    <recommendedName>
        <fullName evidence="5">Transmembrane protein</fullName>
    </recommendedName>
</protein>
<dbReference type="PANTHER" id="PTHR31134">
    <property type="entry name" value="TRANSMEMBRANE PROTEIN 128"/>
    <property type="match status" value="1"/>
</dbReference>
<sequence>MPAYRRVPTNEEKTTAAAEKQQRQQRQKTVETISTKIHALFWCILAGVTLVSTDFLVVIFESDKVNRLYFNLALVCIAINTVIGFYLCIYVPYIARIDLPWEVYCPRMIPALTIIGTLCGVLLLKALWPVWGFLTPLILTSLGMGAMFSLHFMPFCP</sequence>
<keyword evidence="2" id="KW-0472">Membrane</keyword>
<dbReference type="Proteomes" id="UP001165085">
    <property type="component" value="Unassembled WGS sequence"/>
</dbReference>
<name>A0A9W7B016_9STRA</name>
<proteinExistence type="predicted"/>
<keyword evidence="2" id="KW-0812">Transmembrane</keyword>
<feature type="transmembrane region" description="Helical" evidence="2">
    <location>
        <begin position="72"/>
        <end position="95"/>
    </location>
</feature>
<dbReference type="SUPFAM" id="SSF103473">
    <property type="entry name" value="MFS general substrate transporter"/>
    <property type="match status" value="1"/>
</dbReference>
<evidence type="ECO:0000313" key="4">
    <source>
        <dbReference type="Proteomes" id="UP001165085"/>
    </source>
</evidence>
<dbReference type="Pfam" id="PF20479">
    <property type="entry name" value="TMEM128"/>
    <property type="match status" value="1"/>
</dbReference>
<dbReference type="OrthoDB" id="58903at2759"/>
<evidence type="ECO:0000256" key="1">
    <source>
        <dbReference type="SAM" id="MobiDB-lite"/>
    </source>
</evidence>
<gene>
    <name evidence="3" type="ORF">TrST_g12726</name>
</gene>
<keyword evidence="2" id="KW-1133">Transmembrane helix</keyword>